<protein>
    <recommendedName>
        <fullName evidence="4">Major capsid protein N-terminal domain-containing protein</fullName>
    </recommendedName>
</protein>
<dbReference type="InterPro" id="IPR007542">
    <property type="entry name" value="MCP_C"/>
</dbReference>
<dbReference type="AlphaFoldDB" id="A0A6C0IT88"/>
<dbReference type="InterPro" id="IPR016112">
    <property type="entry name" value="VP_dsDNA_II"/>
</dbReference>
<reference evidence="3" key="1">
    <citation type="journal article" date="2020" name="Nature">
        <title>Giant virus diversity and host interactions through global metagenomics.</title>
        <authorList>
            <person name="Schulz F."/>
            <person name="Roux S."/>
            <person name="Paez-Espino D."/>
            <person name="Jungbluth S."/>
            <person name="Walsh D.A."/>
            <person name="Denef V.J."/>
            <person name="McMahon K.D."/>
            <person name="Konstantinidis K.T."/>
            <person name="Eloe-Fadrosh E.A."/>
            <person name="Kyrpides N.C."/>
            <person name="Woyke T."/>
        </authorList>
    </citation>
    <scope>NUCLEOTIDE SEQUENCE</scope>
    <source>
        <strain evidence="3">GVMAG-M-3300024301-20</strain>
    </source>
</reference>
<dbReference type="GO" id="GO:0005198">
    <property type="term" value="F:structural molecule activity"/>
    <property type="evidence" value="ECO:0007669"/>
    <property type="project" value="InterPro"/>
</dbReference>
<dbReference type="InterPro" id="IPR031654">
    <property type="entry name" value="Capsid_N"/>
</dbReference>
<evidence type="ECO:0000259" key="1">
    <source>
        <dbReference type="Pfam" id="PF04451"/>
    </source>
</evidence>
<dbReference type="Gene3D" id="2.70.9.20">
    <property type="entry name" value="Major capsid protein Vp54"/>
    <property type="match status" value="1"/>
</dbReference>
<dbReference type="SUPFAM" id="SSF49749">
    <property type="entry name" value="Group II dsDNA viruses VP"/>
    <property type="match status" value="2"/>
</dbReference>
<dbReference type="Gene3D" id="2.70.9.10">
    <property type="entry name" value="Adenovirus Type 2 Hexon, domain 4"/>
    <property type="match status" value="1"/>
</dbReference>
<evidence type="ECO:0008006" key="4">
    <source>
        <dbReference type="Google" id="ProtNLM"/>
    </source>
</evidence>
<dbReference type="Pfam" id="PF16903">
    <property type="entry name" value="Capsid_N"/>
    <property type="match status" value="1"/>
</dbReference>
<organism evidence="3">
    <name type="scientific">viral metagenome</name>
    <dbReference type="NCBI Taxonomy" id="1070528"/>
    <lineage>
        <taxon>unclassified sequences</taxon>
        <taxon>metagenomes</taxon>
        <taxon>organismal metagenomes</taxon>
    </lineage>
</organism>
<name>A0A6C0IT88_9ZZZZ</name>
<feature type="domain" description="Major capsid protein N-terminal" evidence="2">
    <location>
        <begin position="25"/>
        <end position="252"/>
    </location>
</feature>
<evidence type="ECO:0000259" key="2">
    <source>
        <dbReference type="Pfam" id="PF16903"/>
    </source>
</evidence>
<sequence length="568" mass="64795">MPGGLMNLVSQGQQNIVLNGNPSKSFFKCAYRQYTNFGLQKFRVDFEGSKTLRLSEESSFTFKIPRYADLLMDCYLSVALPNIWSPILPPQQITPDTTAQGLGNIEQWAPYEFKWIDNIGAKMIKKISITCGNYTLQEYSGDYLLASVQRDFNDTKKDLFLRMIGQTPELTDPANANGRINSYPNAYYTGTLAGPEPSIRGRILYIPLNSWFGLKSEMSFPLTSLQYNELHVNVTLRPINEIFTIRDVFDATNNYPYIAPNFNSWYMQFYRFLQPPPDVCIDIDSYSDQRTLWNTDIHLNCTYCFLSNEEERLFALQEQKYLMKQVHEQIFTNVTGPNRIDVDSLGMVSNWLFYFQRSDANLRNEWSNYTNWPYSYVPINVFQAPTNGTYIVYRSESGGVLVPVEIGPGVNPDGTLTGLVISPPYNPQNDHLILIAMGILLDGAYRENIQPSGVYDYIEKYTRTTGNAPPGLYCYNFGIHSNNSNLQPSGAINMSRFTQIELEFTTIIPPLDPMAQSLTICDPETGQIIGINKPTWRIYDYNFNLHLFEERINIITFTGGNAGLMYAT</sequence>
<evidence type="ECO:0000313" key="3">
    <source>
        <dbReference type="EMBL" id="QHT95790.1"/>
    </source>
</evidence>
<proteinExistence type="predicted"/>
<feature type="domain" description="Major capsid protein C-terminal" evidence="1">
    <location>
        <begin position="310"/>
        <end position="506"/>
    </location>
</feature>
<dbReference type="InterPro" id="IPR038519">
    <property type="entry name" value="MCP_C_sf"/>
</dbReference>
<dbReference type="Pfam" id="PF04451">
    <property type="entry name" value="Capsid_NCLDV"/>
    <property type="match status" value="1"/>
</dbReference>
<accession>A0A6C0IT88</accession>
<dbReference type="EMBL" id="MN740246">
    <property type="protein sequence ID" value="QHT95790.1"/>
    <property type="molecule type" value="Genomic_DNA"/>
</dbReference>